<name>A0A212SIG7_RHOAC</name>
<dbReference type="Proteomes" id="UP000198418">
    <property type="component" value="Unassembled WGS sequence"/>
</dbReference>
<feature type="compositionally biased region" description="Polar residues" evidence="1">
    <location>
        <begin position="80"/>
        <end position="101"/>
    </location>
</feature>
<gene>
    <name evidence="2" type="ORF">SAMN06265338_1682</name>
</gene>
<feature type="region of interest" description="Disordered" evidence="1">
    <location>
        <begin position="1"/>
        <end position="250"/>
    </location>
</feature>
<keyword evidence="3" id="KW-1185">Reference proteome</keyword>
<proteinExistence type="predicted"/>
<feature type="non-terminal residue" evidence="2">
    <location>
        <position position="250"/>
    </location>
</feature>
<feature type="compositionally biased region" description="Basic and acidic residues" evidence="1">
    <location>
        <begin position="31"/>
        <end position="41"/>
    </location>
</feature>
<evidence type="ECO:0000313" key="2">
    <source>
        <dbReference type="EMBL" id="SNB85605.1"/>
    </source>
</evidence>
<accession>A0A212SIG7</accession>
<organism evidence="2 3">
    <name type="scientific">Rhodoblastus acidophilus</name>
    <name type="common">Rhodopseudomonas acidophila</name>
    <dbReference type="NCBI Taxonomy" id="1074"/>
    <lineage>
        <taxon>Bacteria</taxon>
        <taxon>Pseudomonadati</taxon>
        <taxon>Pseudomonadota</taxon>
        <taxon>Alphaproteobacteria</taxon>
        <taxon>Hyphomicrobiales</taxon>
        <taxon>Rhodoblastaceae</taxon>
        <taxon>Rhodoblastus</taxon>
    </lineage>
</organism>
<sequence length="250" mass="26009">MASFDETPSRVVSKEGTPTTHEASEPSANIIKRDNNAHDSRLTAPAAESRSFSSQTAPENPFEKDMHNAKKQSQNDHIVDNGQHTTTSPPALPENNTGNTQHNRDADPHEQSSMRLVTAGEAIVSAFASAFHRRPRAEPSGAGGENPGSDQSAATQTTSRPASSPQTGGTSASVQGETPQPNPVPPLSAVSQPAQAPAAEGASGKPMRGSLGLRNLLTDFRPERSESISVAQTAPQDPASAPQAGSARAL</sequence>
<feature type="compositionally biased region" description="Low complexity" evidence="1">
    <location>
        <begin position="187"/>
        <end position="199"/>
    </location>
</feature>
<evidence type="ECO:0000313" key="3">
    <source>
        <dbReference type="Proteomes" id="UP000198418"/>
    </source>
</evidence>
<feature type="compositionally biased region" description="Basic and acidic residues" evidence="1">
    <location>
        <begin position="61"/>
        <end position="79"/>
    </location>
</feature>
<protein>
    <submittedName>
        <fullName evidence="2">Uncharacterized protein</fullName>
    </submittedName>
</protein>
<reference evidence="3" key="1">
    <citation type="submission" date="2017-06" db="EMBL/GenBank/DDBJ databases">
        <authorList>
            <person name="Varghese N."/>
            <person name="Submissions S."/>
        </authorList>
    </citation>
    <scope>NUCLEOTIDE SEQUENCE [LARGE SCALE GENOMIC DNA]</scope>
    <source>
        <strain evidence="3">DSM 137</strain>
    </source>
</reference>
<dbReference type="AlphaFoldDB" id="A0A212SIG7"/>
<feature type="compositionally biased region" description="Basic and acidic residues" evidence="1">
    <location>
        <begin position="102"/>
        <end position="112"/>
    </location>
</feature>
<dbReference type="EMBL" id="FYDG01000068">
    <property type="protein sequence ID" value="SNB85605.1"/>
    <property type="molecule type" value="Genomic_DNA"/>
</dbReference>
<evidence type="ECO:0000256" key="1">
    <source>
        <dbReference type="SAM" id="MobiDB-lite"/>
    </source>
</evidence>
<feature type="compositionally biased region" description="Polar residues" evidence="1">
    <location>
        <begin position="148"/>
        <end position="179"/>
    </location>
</feature>